<name>A0A1V2EY33_9SPHN</name>
<evidence type="ECO:0000259" key="1">
    <source>
        <dbReference type="Pfam" id="PF18476"/>
    </source>
</evidence>
<evidence type="ECO:0000313" key="2">
    <source>
        <dbReference type="EMBL" id="ONF97417.1"/>
    </source>
</evidence>
<gene>
    <name evidence="2" type="ORF">SPHI_00460</name>
</gene>
<feature type="domain" description="PIN like" evidence="1">
    <location>
        <begin position="48"/>
        <end position="127"/>
    </location>
</feature>
<organism evidence="2 3">
    <name type="scientific">Sphingomonas jeddahensis</name>
    <dbReference type="NCBI Taxonomy" id="1915074"/>
    <lineage>
        <taxon>Bacteria</taxon>
        <taxon>Pseudomonadati</taxon>
        <taxon>Pseudomonadota</taxon>
        <taxon>Alphaproteobacteria</taxon>
        <taxon>Sphingomonadales</taxon>
        <taxon>Sphingomonadaceae</taxon>
        <taxon>Sphingomonas</taxon>
    </lineage>
</organism>
<comment type="caution">
    <text evidence="2">The sequence shown here is derived from an EMBL/GenBank/DDBJ whole genome shotgun (WGS) entry which is preliminary data.</text>
</comment>
<keyword evidence="3" id="KW-1185">Reference proteome</keyword>
<evidence type="ECO:0000313" key="3">
    <source>
        <dbReference type="Proteomes" id="UP000188729"/>
    </source>
</evidence>
<dbReference type="AlphaFoldDB" id="A0A1V2EY33"/>
<protein>
    <recommendedName>
        <fullName evidence="1">PIN like domain-containing protein</fullName>
    </recommendedName>
</protein>
<dbReference type="Pfam" id="PF18476">
    <property type="entry name" value="PIN_8"/>
    <property type="match status" value="1"/>
</dbReference>
<dbReference type="EMBL" id="MPSB01000001">
    <property type="protein sequence ID" value="ONF97417.1"/>
    <property type="molecule type" value="Genomic_DNA"/>
</dbReference>
<sequence>MPNSEPALDPSLSRVRDVLDRAVEVDALSSLATAMQFDIGHASLEKTVIALDANVMLRLIAHPRSADIVDYLRTSFPGKLILPGQVIQEFWNNQFQAIATKSADIKKKFDELSRLMEGIDSRFEAFSARFQETVKDFNETFGYVFDDKIVGKTRVLISLLQEKAMVPFVPRNALIDTALSRKRTKTPPGFKDDLDGDFYVWSDLLFGLSRLHQSGVEIERVSFVTLDKKIDWSRDGVPHPILTSEVRAICNASFETITIDAIAKRLLD</sequence>
<dbReference type="Proteomes" id="UP000188729">
    <property type="component" value="Unassembled WGS sequence"/>
</dbReference>
<reference evidence="2 3" key="1">
    <citation type="submission" date="2016-11" db="EMBL/GenBank/DDBJ databases">
        <title>Genome sequence of Sphingomonas jeddahensis G39.</title>
        <authorList>
            <person name="Poehlein A."/>
            <person name="Wuebbeler J.H."/>
            <person name="Steinbuechel A."/>
            <person name="Daniel R."/>
        </authorList>
    </citation>
    <scope>NUCLEOTIDE SEQUENCE [LARGE SCALE GENOMIC DNA]</scope>
    <source>
        <strain evidence="2 3">G39</strain>
    </source>
</reference>
<dbReference type="InterPro" id="IPR041578">
    <property type="entry name" value="PIN_8"/>
</dbReference>
<proteinExistence type="predicted"/>
<accession>A0A1V2EY33</accession>